<sequence length="299" mass="32089">MSASLPPRQARPVDHLVLPAASLDVARGRLHRLGFTVAPTGEHPFGTVNVCAYLADGTFLEALAIGQRETCEQAAITGNVFVARDQAYRFRQGDEGFSALVMGTENAKGDHAAFVEAGVSAGNILDFSRPFVTPDGKHDKAAFRLAFAADLRAPDVFFFTCERVNVPAVDRSALQRHENGALAIRDVILSETNPTDFQYLMQEIVNEREVNAHSFGMDIRAANANIAVLTPAGLEAFLGAKAPPLGERGLRLQGIVFAVRDLAYVERLLSGNGVAFEKRGARIVVQPAAGQGAIFAFEA</sequence>
<organism evidence="2 3">
    <name type="scientific">Phyllobacterium salinisoli</name>
    <dbReference type="NCBI Taxonomy" id="1899321"/>
    <lineage>
        <taxon>Bacteria</taxon>
        <taxon>Pseudomonadati</taxon>
        <taxon>Pseudomonadota</taxon>
        <taxon>Alphaproteobacteria</taxon>
        <taxon>Hyphomicrobiales</taxon>
        <taxon>Phyllobacteriaceae</taxon>
        <taxon>Phyllobacterium</taxon>
    </lineage>
</organism>
<dbReference type="Proteomes" id="UP000253420">
    <property type="component" value="Unassembled WGS sequence"/>
</dbReference>
<proteinExistence type="predicted"/>
<keyword evidence="3" id="KW-1185">Reference proteome</keyword>
<dbReference type="InterPro" id="IPR025870">
    <property type="entry name" value="Glyoxalase-like_dom"/>
</dbReference>
<gene>
    <name evidence="2" type="ORF">DUT91_08510</name>
</gene>
<name>A0A368K521_9HYPH</name>
<accession>A0A368K521</accession>
<dbReference type="AlphaFoldDB" id="A0A368K521"/>
<reference evidence="2 3" key="1">
    <citation type="submission" date="2018-07" db="EMBL/GenBank/DDBJ databases">
        <title>The draft genome of Phyllobacterium salinisoli.</title>
        <authorList>
            <person name="Liu L."/>
            <person name="Li L."/>
            <person name="Zhang X."/>
            <person name="Liang L."/>
        </authorList>
    </citation>
    <scope>NUCLEOTIDE SEQUENCE [LARGE SCALE GENOMIC DNA]</scope>
    <source>
        <strain evidence="2 3">LLAN61</strain>
    </source>
</reference>
<dbReference type="RefSeq" id="WP_114439940.1">
    <property type="nucleotide sequence ID" value="NZ_QOZG01000003.1"/>
</dbReference>
<dbReference type="InterPro" id="IPR029068">
    <property type="entry name" value="Glyas_Bleomycin-R_OHBP_Dase"/>
</dbReference>
<evidence type="ECO:0000313" key="2">
    <source>
        <dbReference type="EMBL" id="RCS24321.1"/>
    </source>
</evidence>
<dbReference type="EMBL" id="QOZG01000003">
    <property type="protein sequence ID" value="RCS24321.1"/>
    <property type="molecule type" value="Genomic_DNA"/>
</dbReference>
<protein>
    <submittedName>
        <fullName evidence="2">VOC family protein</fullName>
    </submittedName>
</protein>
<dbReference type="Pfam" id="PF13468">
    <property type="entry name" value="Glyoxalase_3"/>
    <property type="match status" value="1"/>
</dbReference>
<dbReference type="OrthoDB" id="9812467at2"/>
<feature type="domain" description="Glyoxalase-like" evidence="1">
    <location>
        <begin position="13"/>
        <end position="203"/>
    </location>
</feature>
<evidence type="ECO:0000259" key="1">
    <source>
        <dbReference type="Pfam" id="PF13468"/>
    </source>
</evidence>
<evidence type="ECO:0000313" key="3">
    <source>
        <dbReference type="Proteomes" id="UP000253420"/>
    </source>
</evidence>
<dbReference type="Gene3D" id="3.10.180.10">
    <property type="entry name" value="2,3-Dihydroxybiphenyl 1,2-Dioxygenase, domain 1"/>
    <property type="match status" value="1"/>
</dbReference>
<comment type="caution">
    <text evidence="2">The sequence shown here is derived from an EMBL/GenBank/DDBJ whole genome shotgun (WGS) entry which is preliminary data.</text>
</comment>